<evidence type="ECO:0000256" key="3">
    <source>
        <dbReference type="ARBA" id="ARBA00022989"/>
    </source>
</evidence>
<proteinExistence type="predicted"/>
<dbReference type="AlphaFoldDB" id="A0A846XDD5"/>
<feature type="transmembrane region" description="Helical" evidence="5">
    <location>
        <begin position="12"/>
        <end position="35"/>
    </location>
</feature>
<feature type="transmembrane region" description="Helical" evidence="5">
    <location>
        <begin position="79"/>
        <end position="103"/>
    </location>
</feature>
<feature type="transmembrane region" description="Helical" evidence="5">
    <location>
        <begin position="232"/>
        <end position="249"/>
    </location>
</feature>
<feature type="transmembrane region" description="Helical" evidence="5">
    <location>
        <begin position="298"/>
        <end position="321"/>
    </location>
</feature>
<feature type="transmembrane region" description="Helical" evidence="5">
    <location>
        <begin position="397"/>
        <end position="421"/>
    </location>
</feature>
<comment type="subcellular location">
    <subcellularLocation>
        <location evidence="1">Cell membrane</location>
        <topology evidence="1">Multi-pass membrane protein</topology>
    </subcellularLocation>
</comment>
<feature type="transmembrane region" description="Helical" evidence="5">
    <location>
        <begin position="328"/>
        <end position="352"/>
    </location>
</feature>
<feature type="transmembrane region" description="Helical" evidence="5">
    <location>
        <begin position="165"/>
        <end position="182"/>
    </location>
</feature>
<keyword evidence="2 5" id="KW-0812">Transmembrane</keyword>
<dbReference type="GO" id="GO:0022857">
    <property type="term" value="F:transmembrane transporter activity"/>
    <property type="evidence" value="ECO:0007669"/>
    <property type="project" value="InterPro"/>
</dbReference>
<organism evidence="7 8">
    <name type="scientific">Nocardia speluncae</name>
    <dbReference type="NCBI Taxonomy" id="419477"/>
    <lineage>
        <taxon>Bacteria</taxon>
        <taxon>Bacillati</taxon>
        <taxon>Actinomycetota</taxon>
        <taxon>Actinomycetes</taxon>
        <taxon>Mycobacteriales</taxon>
        <taxon>Nocardiaceae</taxon>
        <taxon>Nocardia</taxon>
    </lineage>
</organism>
<evidence type="ECO:0000313" key="8">
    <source>
        <dbReference type="Proteomes" id="UP000565715"/>
    </source>
</evidence>
<evidence type="ECO:0000256" key="4">
    <source>
        <dbReference type="ARBA" id="ARBA00023136"/>
    </source>
</evidence>
<dbReference type="PANTHER" id="PTHR42718">
    <property type="entry name" value="MAJOR FACILITATOR SUPERFAMILY MULTIDRUG TRANSPORTER MFSC"/>
    <property type="match status" value="1"/>
</dbReference>
<feature type="transmembrane region" description="Helical" evidence="5">
    <location>
        <begin position="358"/>
        <end position="385"/>
    </location>
</feature>
<dbReference type="InterPro" id="IPR011701">
    <property type="entry name" value="MFS"/>
</dbReference>
<accession>A0A846XDD5</accession>
<feature type="transmembrane region" description="Helical" evidence="5">
    <location>
        <begin position="109"/>
        <end position="126"/>
    </location>
</feature>
<feature type="transmembrane region" description="Helical" evidence="5">
    <location>
        <begin position="138"/>
        <end position="159"/>
    </location>
</feature>
<feature type="transmembrane region" description="Helical" evidence="5">
    <location>
        <begin position="203"/>
        <end position="220"/>
    </location>
</feature>
<evidence type="ECO:0000256" key="1">
    <source>
        <dbReference type="ARBA" id="ARBA00004651"/>
    </source>
</evidence>
<feature type="transmembrane region" description="Helical" evidence="5">
    <location>
        <begin position="427"/>
        <end position="450"/>
    </location>
</feature>
<sequence>MHTETPRIATAPALALIVAATALIVIDTTIMGVAIPAIGTDLEVELVAAQWTIVGYAVTFGAFILPTGSLSDRIGHRRLFTAGVSVFTVASAGCAIASDISILNVFRTVQGAGAGMIFATAVPLVVAITDDSARPRALALWAAAAGAFSAVGPLLGGALISLGDWWLIFAVNIPVGLAVLAATPRVLPPDRALRPATVTSGEVLAAAGITAGLLGIFYLLDTARQEWTAGRVTLGAVALAIVAGTLATQGRSGAPLVDLTVLRNRCFSGAAALSMLSRFVTMAPPVFLVIYLQQQLSASPFAAGVVLVPMFIAAFTGGLVARRVTGRYPVAWVVAGGFALGALGAATTAALIGPATSLPVIAAALIPAGFGFGISSTPLIAVAVSTVPAARSGMASGLANCFIPMGTAAGTALLGVVFTATDRLETAAAAVLATAAGAGSIAAVLAVGTLRPSSPHANEKRRQAS</sequence>
<protein>
    <submittedName>
        <fullName evidence="7">MFS transporter</fullName>
    </submittedName>
</protein>
<dbReference type="CDD" id="cd17321">
    <property type="entry name" value="MFS_MMR_MDR_like"/>
    <property type="match status" value="1"/>
</dbReference>
<dbReference type="InterPro" id="IPR020846">
    <property type="entry name" value="MFS_dom"/>
</dbReference>
<dbReference type="RefSeq" id="WP_068040356.1">
    <property type="nucleotide sequence ID" value="NZ_JAAXOO010000002.1"/>
</dbReference>
<name>A0A846XDD5_9NOCA</name>
<comment type="caution">
    <text evidence="7">The sequence shown here is derived from an EMBL/GenBank/DDBJ whole genome shotgun (WGS) entry which is preliminary data.</text>
</comment>
<dbReference type="PANTHER" id="PTHR42718:SF49">
    <property type="entry name" value="EXPORT PROTEIN"/>
    <property type="match status" value="1"/>
</dbReference>
<keyword evidence="8" id="KW-1185">Reference proteome</keyword>
<dbReference type="SUPFAM" id="SSF103473">
    <property type="entry name" value="MFS general substrate transporter"/>
    <property type="match status" value="1"/>
</dbReference>
<evidence type="ECO:0000259" key="6">
    <source>
        <dbReference type="PROSITE" id="PS50850"/>
    </source>
</evidence>
<keyword evidence="3 5" id="KW-1133">Transmembrane helix</keyword>
<feature type="transmembrane region" description="Helical" evidence="5">
    <location>
        <begin position="47"/>
        <end position="67"/>
    </location>
</feature>
<reference evidence="7 8" key="1">
    <citation type="submission" date="2020-04" db="EMBL/GenBank/DDBJ databases">
        <title>MicrobeNet Type strains.</title>
        <authorList>
            <person name="Nicholson A.C."/>
        </authorList>
    </citation>
    <scope>NUCLEOTIDE SEQUENCE [LARGE SCALE GENOMIC DNA]</scope>
    <source>
        <strain evidence="7 8">DSM 45078</strain>
    </source>
</reference>
<dbReference type="GO" id="GO:0005886">
    <property type="term" value="C:plasma membrane"/>
    <property type="evidence" value="ECO:0007669"/>
    <property type="project" value="UniProtKB-SubCell"/>
</dbReference>
<dbReference type="Gene3D" id="1.20.1720.10">
    <property type="entry name" value="Multidrug resistance protein D"/>
    <property type="match status" value="1"/>
</dbReference>
<evidence type="ECO:0000313" key="7">
    <source>
        <dbReference type="EMBL" id="NKY33159.1"/>
    </source>
</evidence>
<evidence type="ECO:0000256" key="5">
    <source>
        <dbReference type="SAM" id="Phobius"/>
    </source>
</evidence>
<dbReference type="Pfam" id="PF07690">
    <property type="entry name" value="MFS_1"/>
    <property type="match status" value="2"/>
</dbReference>
<keyword evidence="4 5" id="KW-0472">Membrane</keyword>
<feature type="transmembrane region" description="Helical" evidence="5">
    <location>
        <begin position="270"/>
        <end position="292"/>
    </location>
</feature>
<dbReference type="Proteomes" id="UP000565715">
    <property type="component" value="Unassembled WGS sequence"/>
</dbReference>
<gene>
    <name evidence="7" type="ORF">HGA13_08770</name>
</gene>
<dbReference type="EMBL" id="JAAXOO010000002">
    <property type="protein sequence ID" value="NKY33159.1"/>
    <property type="molecule type" value="Genomic_DNA"/>
</dbReference>
<evidence type="ECO:0000256" key="2">
    <source>
        <dbReference type="ARBA" id="ARBA00022692"/>
    </source>
</evidence>
<dbReference type="PROSITE" id="PS50850">
    <property type="entry name" value="MFS"/>
    <property type="match status" value="1"/>
</dbReference>
<feature type="domain" description="Major facilitator superfamily (MFS) profile" evidence="6">
    <location>
        <begin position="13"/>
        <end position="451"/>
    </location>
</feature>
<dbReference type="Gene3D" id="1.20.1250.20">
    <property type="entry name" value="MFS general substrate transporter like domains"/>
    <property type="match status" value="1"/>
</dbReference>
<dbReference type="InterPro" id="IPR036259">
    <property type="entry name" value="MFS_trans_sf"/>
</dbReference>